<feature type="domain" description="TonB-dependent receptor-like beta-barrel" evidence="10">
    <location>
        <begin position="483"/>
        <end position="1063"/>
    </location>
</feature>
<dbReference type="NCBIfam" id="TIGR04057">
    <property type="entry name" value="SusC_RagA_signa"/>
    <property type="match status" value="1"/>
</dbReference>
<proteinExistence type="inferred from homology"/>
<protein>
    <submittedName>
        <fullName evidence="12">TonB-dependent receptor</fullName>
    </submittedName>
</protein>
<dbReference type="NCBIfam" id="TIGR04056">
    <property type="entry name" value="OMP_RagA_SusC"/>
    <property type="match status" value="1"/>
</dbReference>
<gene>
    <name evidence="12" type="ORF">JHU38_11645</name>
</gene>
<evidence type="ECO:0000256" key="2">
    <source>
        <dbReference type="ARBA" id="ARBA00022448"/>
    </source>
</evidence>
<comment type="similarity">
    <text evidence="8 9">Belongs to the TonB-dependent receptor family.</text>
</comment>
<dbReference type="InterPro" id="IPR039426">
    <property type="entry name" value="TonB-dep_rcpt-like"/>
</dbReference>
<evidence type="ECO:0000256" key="3">
    <source>
        <dbReference type="ARBA" id="ARBA00022452"/>
    </source>
</evidence>
<evidence type="ECO:0000256" key="8">
    <source>
        <dbReference type="PROSITE-ProRule" id="PRU01360"/>
    </source>
</evidence>
<sequence>MTIHLKNASLKQVFSSIEKQTTYRFSYRNVVVDDRSDIDVNVTGASVSTVLDAALRGRNLTYNIISSKSIVISDKGETALQSNERREKQTVTETVLNSNGEPIIGATVMEKGSSNGTVSDMDGNFTLQNVSPSATLTVSFLGYKTVDVPVVGKSAIHVSMKEDVATLDEVVAIGYGTQKKVNLTGAVASVDAQKLASRPSTNVLSTLQGAVSGVTVISRPGGTSLNIRGRGNLGTSEPLYIVDGVEVTSSFFNAMDPNNIETVSFLKDASSAAIYGAKAAYGVVLVTTKSGKAGQLRISYNGLVGSQSPTYLPKTVNSVQYAEMYKQAELNSGVSPENLTFTDDIIQKYKDGSDPDLYPNTDWFDLVLKKHSLMTKHNLQLSGGSEKFNYILGLGYMRNETLTPGEATDRYNVSTKTSLDLKPWLNITSNVIFIYDKYNRKNGSISTIELLRVPPTQVAMQSNGEWGSIRNGKTATAEQINANQLRTLKEGGRGNSDTRRLLGTIAAELRLMEGLTVTNQFGYNYSAYRGFSFLNRKDGVPNFLSPTGAIVGGTASNTNQMDLDWNYSEKIIYDGWANYKRTFNSVHELTTMAGVHADTYTYKRLTVGRKDFASNDMNDFTGGSTNPNNQLVTNRQDGDFYQEETMNSYFGRLGYTYAQKYLLEANFRADASSRFAKNGRWGYFPSFSAGWRIEQEEFMKRFTWIDALKLRASWGKNGNIKNIGLYDTYSTYSASNNIILGGEVVPILTEGRIGNTDLTWETTTTLDFGLDLNVKNGLLGLTVDYYNRLTDGILIQANDVMTETGLSSSQIPARNVGKVRNSGVELTLTHANRIGDLVYNVGVNMTYNKNRIVDLGDRVDQLPPSSYWVFKKGGSVGDFYMLEANGLYSEEDINSGNYVPYGEFKPGPGMVKYIDQPTENGVGDGVINDKDRIVVGNDVPKFTYGTTLDLSYKNFTLSVLGQGVTGVKVYIDCEGSQAFFDNSVPREWQLDNWTPENPNAIYPKLFVPASTNYKYNNYQSSFWLFNAAYYRIKNITLGYNLPKSILSKLAVSSARVYVSGDNLFTFRADNRMKDFDPEIASTRGYQIGLKALTFGVSLEF</sequence>
<keyword evidence="5 9" id="KW-0798">TonB box</keyword>
<keyword evidence="7 8" id="KW-0998">Cell outer membrane</keyword>
<dbReference type="SUPFAM" id="SSF56935">
    <property type="entry name" value="Porins"/>
    <property type="match status" value="1"/>
</dbReference>
<organism evidence="12 13">
    <name type="scientific">Prevotella illustrans</name>
    <dbReference type="NCBI Taxonomy" id="2800387"/>
    <lineage>
        <taxon>Bacteria</taxon>
        <taxon>Pseudomonadati</taxon>
        <taxon>Bacteroidota</taxon>
        <taxon>Bacteroidia</taxon>
        <taxon>Bacteroidales</taxon>
        <taxon>Prevotellaceae</taxon>
        <taxon>Prevotella</taxon>
    </lineage>
</organism>
<evidence type="ECO:0000256" key="4">
    <source>
        <dbReference type="ARBA" id="ARBA00022692"/>
    </source>
</evidence>
<dbReference type="InterPro" id="IPR012910">
    <property type="entry name" value="Plug_dom"/>
</dbReference>
<dbReference type="Pfam" id="PF13715">
    <property type="entry name" value="CarbopepD_reg_2"/>
    <property type="match status" value="1"/>
</dbReference>
<evidence type="ECO:0000256" key="9">
    <source>
        <dbReference type="RuleBase" id="RU003357"/>
    </source>
</evidence>
<evidence type="ECO:0000256" key="5">
    <source>
        <dbReference type="ARBA" id="ARBA00023077"/>
    </source>
</evidence>
<keyword evidence="4 8" id="KW-0812">Transmembrane</keyword>
<dbReference type="Gene3D" id="2.60.40.1120">
    <property type="entry name" value="Carboxypeptidase-like, regulatory domain"/>
    <property type="match status" value="1"/>
</dbReference>
<dbReference type="InterPro" id="IPR000531">
    <property type="entry name" value="Beta-barrel_TonB"/>
</dbReference>
<keyword evidence="3 8" id="KW-1134">Transmembrane beta strand</keyword>
<name>A0ABS3M8A8_9BACT</name>
<dbReference type="PROSITE" id="PS52016">
    <property type="entry name" value="TONB_DEPENDENT_REC_3"/>
    <property type="match status" value="1"/>
</dbReference>
<keyword evidence="6 8" id="KW-0472">Membrane</keyword>
<feature type="domain" description="TonB-dependent receptor plug" evidence="11">
    <location>
        <begin position="180"/>
        <end position="283"/>
    </location>
</feature>
<dbReference type="InterPro" id="IPR036942">
    <property type="entry name" value="Beta-barrel_TonB_sf"/>
</dbReference>
<dbReference type="Gene3D" id="2.170.130.10">
    <property type="entry name" value="TonB-dependent receptor, plug domain"/>
    <property type="match status" value="1"/>
</dbReference>
<evidence type="ECO:0000313" key="13">
    <source>
        <dbReference type="Proteomes" id="UP000664265"/>
    </source>
</evidence>
<dbReference type="InterPro" id="IPR008969">
    <property type="entry name" value="CarboxyPept-like_regulatory"/>
</dbReference>
<reference evidence="12 13" key="1">
    <citation type="submission" date="2021-01" db="EMBL/GenBank/DDBJ databases">
        <title>Prevotella A2931 sp. nov.</title>
        <authorList>
            <person name="Buhl M."/>
            <person name="Oberhettinger P."/>
        </authorList>
    </citation>
    <scope>NUCLEOTIDE SEQUENCE [LARGE SCALE GENOMIC DNA]</scope>
    <source>
        <strain evidence="12 13">A2931</strain>
    </source>
</reference>
<keyword evidence="13" id="KW-1185">Reference proteome</keyword>
<evidence type="ECO:0000259" key="10">
    <source>
        <dbReference type="Pfam" id="PF00593"/>
    </source>
</evidence>
<dbReference type="EMBL" id="JAERMS010000058">
    <property type="protein sequence ID" value="MBO1364407.1"/>
    <property type="molecule type" value="Genomic_DNA"/>
</dbReference>
<evidence type="ECO:0000256" key="6">
    <source>
        <dbReference type="ARBA" id="ARBA00023136"/>
    </source>
</evidence>
<evidence type="ECO:0000256" key="1">
    <source>
        <dbReference type="ARBA" id="ARBA00004571"/>
    </source>
</evidence>
<evidence type="ECO:0000259" key="11">
    <source>
        <dbReference type="Pfam" id="PF07715"/>
    </source>
</evidence>
<dbReference type="Proteomes" id="UP000664265">
    <property type="component" value="Unassembled WGS sequence"/>
</dbReference>
<dbReference type="RefSeq" id="WP_199222642.1">
    <property type="nucleotide sequence ID" value="NZ_JAERMS010000058.1"/>
</dbReference>
<evidence type="ECO:0000313" key="12">
    <source>
        <dbReference type="EMBL" id="MBO1364407.1"/>
    </source>
</evidence>
<evidence type="ECO:0000256" key="7">
    <source>
        <dbReference type="ARBA" id="ARBA00023237"/>
    </source>
</evidence>
<keyword evidence="2 8" id="KW-0813">Transport</keyword>
<dbReference type="SUPFAM" id="SSF49464">
    <property type="entry name" value="Carboxypeptidase regulatory domain-like"/>
    <property type="match status" value="1"/>
</dbReference>
<comment type="caution">
    <text evidence="12">The sequence shown here is derived from an EMBL/GenBank/DDBJ whole genome shotgun (WGS) entry which is preliminary data.</text>
</comment>
<dbReference type="Gene3D" id="2.40.170.20">
    <property type="entry name" value="TonB-dependent receptor, beta-barrel domain"/>
    <property type="match status" value="1"/>
</dbReference>
<dbReference type="InterPro" id="IPR037066">
    <property type="entry name" value="Plug_dom_sf"/>
</dbReference>
<dbReference type="InterPro" id="IPR023997">
    <property type="entry name" value="TonB-dep_OMP_SusC/RagA_CS"/>
</dbReference>
<comment type="subcellular location">
    <subcellularLocation>
        <location evidence="1 8">Cell outer membrane</location>
        <topology evidence="1 8">Multi-pass membrane protein</topology>
    </subcellularLocation>
</comment>
<accession>A0ABS3M8A8</accession>
<dbReference type="Pfam" id="PF00593">
    <property type="entry name" value="TonB_dep_Rec_b-barrel"/>
    <property type="match status" value="1"/>
</dbReference>
<keyword evidence="12" id="KW-0675">Receptor</keyword>
<dbReference type="Pfam" id="PF07715">
    <property type="entry name" value="Plug"/>
    <property type="match status" value="1"/>
</dbReference>
<dbReference type="InterPro" id="IPR023996">
    <property type="entry name" value="TonB-dep_OMP_SusC/RagA"/>
</dbReference>